<keyword evidence="5 8" id="KW-0833">Ubl conjugation pathway</keyword>
<dbReference type="Gene3D" id="3.10.290.20">
    <property type="entry name" value="Ubiquitin-like 2 activating enzyme e1b. Chain: B, domain 3"/>
    <property type="match status" value="1"/>
</dbReference>
<feature type="binding site" evidence="11">
    <location>
        <position position="437"/>
    </location>
    <ligand>
        <name>Zn(2+)</name>
        <dbReference type="ChEBI" id="CHEBI:29105"/>
    </ligand>
</feature>
<evidence type="ECO:0000259" key="14">
    <source>
        <dbReference type="Pfam" id="PF10585"/>
    </source>
</evidence>
<evidence type="ECO:0000256" key="5">
    <source>
        <dbReference type="ARBA" id="ARBA00022786"/>
    </source>
</evidence>
<dbReference type="SUPFAM" id="SSF69572">
    <property type="entry name" value="Activating enzymes of the ubiquitin-like proteins"/>
    <property type="match status" value="1"/>
</dbReference>
<dbReference type="OrthoDB" id="10255449at2759"/>
<dbReference type="STRING" id="37360.A0A0G4J0U9"/>
<dbReference type="Gene3D" id="1.10.10.520">
    <property type="entry name" value="Ubiquitin activating enzymes (Uba3). Chain: B, domain 2"/>
    <property type="match status" value="1"/>
</dbReference>
<feature type="region of interest" description="Disordered" evidence="12">
    <location>
        <begin position="531"/>
        <end position="589"/>
    </location>
</feature>
<evidence type="ECO:0000256" key="7">
    <source>
        <dbReference type="ARBA" id="ARBA00022840"/>
    </source>
</evidence>
<dbReference type="EMBL" id="CDSF01000111">
    <property type="protein sequence ID" value="CEP01180.1"/>
    <property type="molecule type" value="Genomic_DNA"/>
</dbReference>
<dbReference type="InterPro" id="IPR000594">
    <property type="entry name" value="ThiF_NAD_FAD-bd"/>
</dbReference>
<feature type="binding site" evidence="10">
    <location>
        <position position="68"/>
    </location>
    <ligand>
        <name>ATP</name>
        <dbReference type="ChEBI" id="CHEBI:30616"/>
    </ligand>
</feature>
<dbReference type="PANTHER" id="PTHR10953:SF5">
    <property type="entry name" value="SUMO-ACTIVATING ENZYME SUBUNIT 2"/>
    <property type="match status" value="1"/>
</dbReference>
<dbReference type="GO" id="GO:0005737">
    <property type="term" value="C:cytoplasm"/>
    <property type="evidence" value="ECO:0007669"/>
    <property type="project" value="TreeGrafter"/>
</dbReference>
<evidence type="ECO:0000256" key="4">
    <source>
        <dbReference type="ARBA" id="ARBA00022741"/>
    </source>
</evidence>
<feature type="domain" description="Ubiquitin/SUMO-activating enzyme ubiquitin-like" evidence="15">
    <location>
        <begin position="444"/>
        <end position="531"/>
    </location>
</feature>
<name>A0A0G4J0U9_PLABS</name>
<dbReference type="PIRSF" id="PIRSF039133">
    <property type="entry name" value="SUMO_E1B"/>
    <property type="match status" value="1"/>
</dbReference>
<dbReference type="AlphaFoldDB" id="A0A0G4J0U9"/>
<dbReference type="GO" id="GO:0005524">
    <property type="term" value="F:ATP binding"/>
    <property type="evidence" value="ECO:0007669"/>
    <property type="project" value="UniProtKB-UniRule"/>
</dbReference>
<evidence type="ECO:0000256" key="12">
    <source>
        <dbReference type="SAM" id="MobiDB-lite"/>
    </source>
</evidence>
<dbReference type="InterPro" id="IPR045886">
    <property type="entry name" value="ThiF/MoeB/HesA"/>
</dbReference>
<comment type="similarity">
    <text evidence="2 8">Belongs to the ubiquitin-activating E1 family.</text>
</comment>
<protein>
    <recommendedName>
        <fullName evidence="8">SUMO-activating enzyme subunit</fullName>
    </recommendedName>
</protein>
<keyword evidence="7 8" id="KW-0067">ATP-binding</keyword>
<evidence type="ECO:0000256" key="2">
    <source>
        <dbReference type="ARBA" id="ARBA00005673"/>
    </source>
</evidence>
<dbReference type="GO" id="GO:0016925">
    <property type="term" value="P:protein sumoylation"/>
    <property type="evidence" value="ECO:0007669"/>
    <property type="project" value="UniProtKB-UniRule"/>
</dbReference>
<evidence type="ECO:0000256" key="9">
    <source>
        <dbReference type="PIRSR" id="PIRSR039133-1"/>
    </source>
</evidence>
<dbReference type="InterPro" id="IPR023318">
    <property type="entry name" value="Ub_act_enz_dom_a_sf"/>
</dbReference>
<feature type="domain" description="THIF-type NAD/FAD binding fold" evidence="13">
    <location>
        <begin position="10"/>
        <end position="405"/>
    </location>
</feature>
<dbReference type="Gene3D" id="3.50.50.80">
    <property type="entry name" value="Ubiquitin-activating enzyme E1, inactive adenylation domain, subdomain 1"/>
    <property type="match status" value="1"/>
</dbReference>
<feature type="binding site" evidence="10">
    <location>
        <begin position="20"/>
        <end position="25"/>
    </location>
    <ligand>
        <name>ATP</name>
        <dbReference type="ChEBI" id="CHEBI:30616"/>
    </ligand>
</feature>
<dbReference type="InterPro" id="IPR042449">
    <property type="entry name" value="Ub-E1_IAD_1"/>
</dbReference>
<dbReference type="GO" id="GO:0019948">
    <property type="term" value="F:SUMO activating enzyme activity"/>
    <property type="evidence" value="ECO:0007669"/>
    <property type="project" value="UniProtKB-UniRule"/>
</dbReference>
<evidence type="ECO:0000259" key="15">
    <source>
        <dbReference type="Pfam" id="PF14732"/>
    </source>
</evidence>
<dbReference type="InterPro" id="IPR030661">
    <property type="entry name" value="Uba2"/>
</dbReference>
<comment type="subunit">
    <text evidence="8">Heterodimer.</text>
</comment>
<keyword evidence="6 8" id="KW-0862">Zinc</keyword>
<dbReference type="FunFam" id="3.50.50.80:FF:000002">
    <property type="entry name" value="SUMO-activating enzyme subunit 2"/>
    <property type="match status" value="1"/>
</dbReference>
<feature type="binding site" evidence="11">
    <location>
        <position position="174"/>
    </location>
    <ligand>
        <name>Zn(2+)</name>
        <dbReference type="ChEBI" id="CHEBI:29105"/>
    </ligand>
</feature>
<feature type="domain" description="Ubiquitin-activating enzyme SCCH" evidence="14">
    <location>
        <begin position="314"/>
        <end position="373"/>
    </location>
</feature>
<dbReference type="InterPro" id="IPR035985">
    <property type="entry name" value="Ubiquitin-activating_enz"/>
</dbReference>
<dbReference type="Pfam" id="PF14732">
    <property type="entry name" value="UAE_UbL"/>
    <property type="match status" value="1"/>
</dbReference>
<evidence type="ECO:0000256" key="10">
    <source>
        <dbReference type="PIRSR" id="PIRSR039133-2"/>
    </source>
</evidence>
<evidence type="ECO:0000256" key="3">
    <source>
        <dbReference type="ARBA" id="ARBA00022723"/>
    </source>
</evidence>
<dbReference type="UniPathway" id="UPA00886"/>
<evidence type="ECO:0000259" key="13">
    <source>
        <dbReference type="Pfam" id="PF00899"/>
    </source>
</evidence>
<feature type="binding site" evidence="10">
    <location>
        <position position="44"/>
    </location>
    <ligand>
        <name>ATP</name>
        <dbReference type="ChEBI" id="CHEBI:30616"/>
    </ligand>
</feature>
<evidence type="ECO:0000256" key="6">
    <source>
        <dbReference type="ARBA" id="ARBA00022833"/>
    </source>
</evidence>
<dbReference type="PANTHER" id="PTHR10953">
    <property type="entry name" value="UBIQUITIN-ACTIVATING ENZYME E1"/>
    <property type="match status" value="1"/>
</dbReference>
<feature type="active site" description="Glycyl thioester intermediate" evidence="9">
    <location>
        <position position="198"/>
    </location>
</feature>
<dbReference type="InterPro" id="IPR028077">
    <property type="entry name" value="UAE_UbL_dom"/>
</dbReference>
<dbReference type="OMA" id="TPSEHIH"/>
<sequence>MVLDGATRAAVATSKVLVVGAGGIGCELLKNLVLTSFVDISVVDLDTIDISNLNRQFLFRKCHVGMSKAEVARESVLKFNPSANITAYHGNIKDERFGAAFFGARARCRRVVCVPLILGGFAEQFDLVLNALDNVAARRHVNRLCLALGIPLVESGTQGYKGQTTVIRKGHTACFECEKMVGSFRDSALEAPKTFAVCTIRNTPDQPVHCVVWAKYVLAMLFGPADQGDNIMMDKADEGDGLVHASLLAGPVDDVPGRIFTQFFKVDIEKSLQVKDRWATRAPPVPLDLDDLLQSEMPTEVAGAARDQTALTPAENARVLVDCLAKIMTERSDAIGSIEFDKDDDLLMDCVSALANLRMHVFGIPTCSRFEVKGIAGNIVHAIATTNAIAAGLIVIEAIKVVTKQFDKCRTVWIKREGPKILVPQMLDRPRPSCFVCSKSKLVVSVDTTTFRLRDFFAGVLRAHLGMNTPSIDVFNRDNYVGSEDDHEDNQAYLDRVLSDPGVRIGDGAILSVDDLSQKFQVDLLVRHRATGDDNESSGGPAFEVVGDLDPTPRDVIGGDDDAAAASLSGKKRPRPPADDGDDVVVIVD</sequence>
<proteinExistence type="inferred from homology"/>
<evidence type="ECO:0000313" key="16">
    <source>
        <dbReference type="EMBL" id="CEP01180.1"/>
    </source>
</evidence>
<comment type="pathway">
    <text evidence="1 8">Protein modification; protein sumoylation.</text>
</comment>
<keyword evidence="3 8" id="KW-0479">Metal-binding</keyword>
<gene>
    <name evidence="16" type="ORF">PBRA_008492</name>
</gene>
<dbReference type="Pfam" id="PF10585">
    <property type="entry name" value="UBA_E1_SCCH"/>
    <property type="match status" value="1"/>
</dbReference>
<accession>A0A0G4J0U9</accession>
<keyword evidence="17" id="KW-1185">Reference proteome</keyword>
<keyword evidence="4 8" id="KW-0547">Nucleotide-binding</keyword>
<dbReference type="GO" id="GO:0031510">
    <property type="term" value="C:SUMO activating enzyme complex"/>
    <property type="evidence" value="ECO:0007669"/>
    <property type="project" value="UniProtKB-UniRule"/>
</dbReference>
<feature type="binding site" evidence="10">
    <location>
        <begin position="52"/>
        <end position="55"/>
    </location>
    <ligand>
        <name>ATP</name>
        <dbReference type="ChEBI" id="CHEBI:30616"/>
    </ligand>
</feature>
<reference evidence="16 17" key="1">
    <citation type="submission" date="2015-02" db="EMBL/GenBank/DDBJ databases">
        <authorList>
            <person name="Chooi Y.-H."/>
        </authorList>
    </citation>
    <scope>NUCLEOTIDE SEQUENCE [LARGE SCALE GENOMIC DNA]</scope>
    <source>
        <strain evidence="16">E3</strain>
    </source>
</reference>
<feature type="binding site" evidence="11">
    <location>
        <position position="434"/>
    </location>
    <ligand>
        <name>Zn(2+)</name>
        <dbReference type="ChEBI" id="CHEBI:29105"/>
    </ligand>
</feature>
<dbReference type="InterPro" id="IPR019572">
    <property type="entry name" value="UBA_E1_SCCH"/>
</dbReference>
<feature type="binding site" evidence="10">
    <location>
        <begin position="133"/>
        <end position="138"/>
    </location>
    <ligand>
        <name>ATP</name>
        <dbReference type="ChEBI" id="CHEBI:30616"/>
    </ligand>
</feature>
<evidence type="ECO:0000256" key="8">
    <source>
        <dbReference type="PIRNR" id="PIRNR039133"/>
    </source>
</evidence>
<feature type="binding site" evidence="11">
    <location>
        <position position="177"/>
    </location>
    <ligand>
        <name>Zn(2+)</name>
        <dbReference type="ChEBI" id="CHEBI:29105"/>
    </ligand>
</feature>
<organism evidence="16 17">
    <name type="scientific">Plasmodiophora brassicae</name>
    <name type="common">Clubroot disease agent</name>
    <dbReference type="NCBI Taxonomy" id="37360"/>
    <lineage>
        <taxon>Eukaryota</taxon>
        <taxon>Sar</taxon>
        <taxon>Rhizaria</taxon>
        <taxon>Endomyxa</taxon>
        <taxon>Phytomyxea</taxon>
        <taxon>Plasmodiophorida</taxon>
        <taxon>Plasmodiophoridae</taxon>
        <taxon>Plasmodiophora</taxon>
    </lineage>
</organism>
<dbReference type="Proteomes" id="UP000039324">
    <property type="component" value="Unassembled WGS sequence"/>
</dbReference>
<dbReference type="GO" id="GO:0046872">
    <property type="term" value="F:metal ion binding"/>
    <property type="evidence" value="ECO:0007669"/>
    <property type="project" value="UniProtKB-KW"/>
</dbReference>
<evidence type="ECO:0000256" key="1">
    <source>
        <dbReference type="ARBA" id="ARBA00004718"/>
    </source>
</evidence>
<evidence type="ECO:0000256" key="11">
    <source>
        <dbReference type="PIRSR" id="PIRSR039133-3"/>
    </source>
</evidence>
<dbReference type="Pfam" id="PF00899">
    <property type="entry name" value="ThiF"/>
    <property type="match status" value="1"/>
</dbReference>
<evidence type="ECO:0000313" key="17">
    <source>
        <dbReference type="Proteomes" id="UP000039324"/>
    </source>
</evidence>